<dbReference type="AlphaFoldDB" id="A0AAV3R2Z5"/>
<dbReference type="Proteomes" id="UP001454036">
    <property type="component" value="Unassembled WGS sequence"/>
</dbReference>
<feature type="domain" description="Protease Do-like PDZ" evidence="5">
    <location>
        <begin position="225"/>
        <end position="359"/>
    </location>
</feature>
<dbReference type="Gene3D" id="3.20.190.20">
    <property type="match status" value="1"/>
</dbReference>
<keyword evidence="3" id="KW-0720">Serine protease</keyword>
<dbReference type="InterPro" id="IPR041517">
    <property type="entry name" value="DEGP_PDZ"/>
</dbReference>
<keyword evidence="7" id="KW-1185">Reference proteome</keyword>
<evidence type="ECO:0000313" key="7">
    <source>
        <dbReference type="Proteomes" id="UP001454036"/>
    </source>
</evidence>
<dbReference type="Pfam" id="PF13365">
    <property type="entry name" value="Trypsin_2"/>
    <property type="match status" value="1"/>
</dbReference>
<name>A0AAV3R2Z5_LITER</name>
<sequence>MNSLTLWDTPFLHGDAVSVVGYSEGGDNISVMKGAVFSVEPIEYDHGATTILAIQIDAAINPGYIGGPAVLGDLSVVGIAFQNNSYETNISYIIPVPVIMHFISSVKESGKFAGFCSMGLSCQPTENSQLRKHFLMHPDMTGVLITKINPLSDASKVLKNDDILLSFDGVRIANDGTVPFKNGEGIPFHHLVSMKKPNETAVVKVLRDGEELEFSIKLRPLQRLVPVHQCDKLPSYFIFAGLVFIPLTQPYLDENFEARFLSELALSKVPKTSGQQLVIISQVLPDDINTGYEKLDEMLVKKVNGVAVENLKHLRELVEECDRESIRFDLDDERVIVLNYEMAKAATISILEQHRIPYALPSDLVDQQRAPVELSCSS</sequence>
<dbReference type="PANTHER" id="PTHR45980:SF9">
    <property type="entry name" value="PROTEASE DO-LIKE 10, MITOCHONDRIAL-RELATED"/>
    <property type="match status" value="1"/>
</dbReference>
<evidence type="ECO:0000256" key="3">
    <source>
        <dbReference type="ARBA" id="ARBA00022825"/>
    </source>
</evidence>
<dbReference type="GO" id="GO:0004252">
    <property type="term" value="F:serine-type endopeptidase activity"/>
    <property type="evidence" value="ECO:0007669"/>
    <property type="project" value="TreeGrafter"/>
</dbReference>
<dbReference type="InterPro" id="IPR036034">
    <property type="entry name" value="PDZ_sf"/>
</dbReference>
<comment type="caution">
    <text evidence="6">The sequence shown here is derived from an EMBL/GenBank/DDBJ whole genome shotgun (WGS) entry which is preliminary data.</text>
</comment>
<dbReference type="GO" id="GO:0006508">
    <property type="term" value="P:proteolysis"/>
    <property type="evidence" value="ECO:0007669"/>
    <property type="project" value="UniProtKB-KW"/>
</dbReference>
<dbReference type="Gene3D" id="2.40.10.10">
    <property type="entry name" value="Trypsin-like serine proteases"/>
    <property type="match status" value="1"/>
</dbReference>
<evidence type="ECO:0000256" key="2">
    <source>
        <dbReference type="ARBA" id="ARBA00022801"/>
    </source>
</evidence>
<protein>
    <recommendedName>
        <fullName evidence="8">Protease Do-like PDZ domain-containing protein</fullName>
    </recommendedName>
</protein>
<dbReference type="Pfam" id="PF17815">
    <property type="entry name" value="PDZ_3"/>
    <property type="match status" value="1"/>
</dbReference>
<proteinExistence type="predicted"/>
<evidence type="ECO:0000313" key="6">
    <source>
        <dbReference type="EMBL" id="GAA0170229.1"/>
    </source>
</evidence>
<gene>
    <name evidence="6" type="ORF">LIER_24535</name>
</gene>
<keyword evidence="2" id="KW-0378">Hydrolase</keyword>
<evidence type="ECO:0000256" key="1">
    <source>
        <dbReference type="ARBA" id="ARBA00022670"/>
    </source>
</evidence>
<dbReference type="SUPFAM" id="SSF50156">
    <property type="entry name" value="PDZ domain-like"/>
    <property type="match status" value="1"/>
</dbReference>
<organism evidence="6 7">
    <name type="scientific">Lithospermum erythrorhizon</name>
    <name type="common">Purple gromwell</name>
    <name type="synonym">Lithospermum officinale var. erythrorhizon</name>
    <dbReference type="NCBI Taxonomy" id="34254"/>
    <lineage>
        <taxon>Eukaryota</taxon>
        <taxon>Viridiplantae</taxon>
        <taxon>Streptophyta</taxon>
        <taxon>Embryophyta</taxon>
        <taxon>Tracheophyta</taxon>
        <taxon>Spermatophyta</taxon>
        <taxon>Magnoliopsida</taxon>
        <taxon>eudicotyledons</taxon>
        <taxon>Gunneridae</taxon>
        <taxon>Pentapetalae</taxon>
        <taxon>asterids</taxon>
        <taxon>lamiids</taxon>
        <taxon>Boraginales</taxon>
        <taxon>Boraginaceae</taxon>
        <taxon>Boraginoideae</taxon>
        <taxon>Lithospermeae</taxon>
        <taxon>Lithospermum</taxon>
    </lineage>
</organism>
<accession>A0AAV3R2Z5</accession>
<feature type="domain" description="PDZ" evidence="4">
    <location>
        <begin position="118"/>
        <end position="218"/>
    </location>
</feature>
<evidence type="ECO:0000259" key="4">
    <source>
        <dbReference type="Pfam" id="PF13180"/>
    </source>
</evidence>
<reference evidence="6 7" key="1">
    <citation type="submission" date="2024-01" db="EMBL/GenBank/DDBJ databases">
        <title>The complete chloroplast genome sequence of Lithospermum erythrorhizon: insights into the phylogenetic relationship among Boraginaceae species and the maternal lineages of purple gromwells.</title>
        <authorList>
            <person name="Okada T."/>
            <person name="Watanabe K."/>
        </authorList>
    </citation>
    <scope>NUCLEOTIDE SEQUENCE [LARGE SCALE GENOMIC DNA]</scope>
</reference>
<evidence type="ECO:0000259" key="5">
    <source>
        <dbReference type="Pfam" id="PF17815"/>
    </source>
</evidence>
<dbReference type="InterPro" id="IPR001478">
    <property type="entry name" value="PDZ"/>
</dbReference>
<dbReference type="InterPro" id="IPR043504">
    <property type="entry name" value="Peptidase_S1_PA_chymotrypsin"/>
</dbReference>
<dbReference type="Pfam" id="PF13180">
    <property type="entry name" value="PDZ_2"/>
    <property type="match status" value="1"/>
</dbReference>
<dbReference type="Gene3D" id="2.30.42.10">
    <property type="match status" value="1"/>
</dbReference>
<dbReference type="InterPro" id="IPR046449">
    <property type="entry name" value="DEGP_PDZ_sf"/>
</dbReference>
<dbReference type="InterPro" id="IPR009003">
    <property type="entry name" value="Peptidase_S1_PA"/>
</dbReference>
<dbReference type="SUPFAM" id="SSF50494">
    <property type="entry name" value="Trypsin-like serine proteases"/>
    <property type="match status" value="1"/>
</dbReference>
<keyword evidence="1" id="KW-0645">Protease</keyword>
<dbReference type="EMBL" id="BAABME010007151">
    <property type="protein sequence ID" value="GAA0170229.1"/>
    <property type="molecule type" value="Genomic_DNA"/>
</dbReference>
<evidence type="ECO:0008006" key="8">
    <source>
        <dbReference type="Google" id="ProtNLM"/>
    </source>
</evidence>
<dbReference type="PANTHER" id="PTHR45980">
    <property type="match status" value="1"/>
</dbReference>